<protein>
    <submittedName>
        <fullName evidence="1">Uncharacterized protein</fullName>
    </submittedName>
</protein>
<name>F7NKN5_9FIRM</name>
<feature type="non-terminal residue" evidence="1">
    <location>
        <position position="39"/>
    </location>
</feature>
<comment type="caution">
    <text evidence="1">The sequence shown here is derived from an EMBL/GenBank/DDBJ whole genome shotgun (WGS) entry which is preliminary data.</text>
</comment>
<gene>
    <name evidence="1" type="ORF">ALO_13269</name>
</gene>
<reference evidence="1 2" key="1">
    <citation type="journal article" date="2011" name="EMBO J.">
        <title>Structural diversity of bacterial flagellar motors.</title>
        <authorList>
            <person name="Chen S."/>
            <person name="Beeby M."/>
            <person name="Murphy G.E."/>
            <person name="Leadbetter J.R."/>
            <person name="Hendrixson D.R."/>
            <person name="Briegel A."/>
            <person name="Li Z."/>
            <person name="Shi J."/>
            <person name="Tocheva E.I."/>
            <person name="Muller A."/>
            <person name="Dobro M.J."/>
            <person name="Jensen G.J."/>
        </authorList>
    </citation>
    <scope>NUCLEOTIDE SEQUENCE [LARGE SCALE GENOMIC DNA]</scope>
    <source>
        <strain evidence="1 2">DSM 6540</strain>
    </source>
</reference>
<evidence type="ECO:0000313" key="2">
    <source>
        <dbReference type="Proteomes" id="UP000003240"/>
    </source>
</evidence>
<evidence type="ECO:0000313" key="1">
    <source>
        <dbReference type="EMBL" id="EGO63412.1"/>
    </source>
</evidence>
<keyword evidence="2" id="KW-1185">Reference proteome</keyword>
<sequence>MEDVLGTYSRPCDPLRPVVCLDETNRQLIEERQIPAVPG</sequence>
<dbReference type="STRING" id="1009370.ALO_13269"/>
<dbReference type="AlphaFoldDB" id="F7NKN5"/>
<dbReference type="Proteomes" id="UP000003240">
    <property type="component" value="Unassembled WGS sequence"/>
</dbReference>
<proteinExistence type="predicted"/>
<dbReference type="EMBL" id="AFGF01000118">
    <property type="protein sequence ID" value="EGO63412.1"/>
    <property type="molecule type" value="Genomic_DNA"/>
</dbReference>
<organism evidence="1 2">
    <name type="scientific">Acetonema longum DSM 6540</name>
    <dbReference type="NCBI Taxonomy" id="1009370"/>
    <lineage>
        <taxon>Bacteria</taxon>
        <taxon>Bacillati</taxon>
        <taxon>Bacillota</taxon>
        <taxon>Negativicutes</taxon>
        <taxon>Acetonemataceae</taxon>
        <taxon>Acetonema</taxon>
    </lineage>
</organism>
<accession>F7NKN5</accession>